<dbReference type="GeneID" id="87814723"/>
<protein>
    <submittedName>
        <fullName evidence="7">Transporter</fullName>
    </submittedName>
</protein>
<keyword evidence="8" id="KW-1185">Reference proteome</keyword>
<evidence type="ECO:0000259" key="6">
    <source>
        <dbReference type="PROSITE" id="PS50850"/>
    </source>
</evidence>
<proteinExistence type="predicted"/>
<dbReference type="InterPro" id="IPR011701">
    <property type="entry name" value="MFS"/>
</dbReference>
<feature type="transmembrane region" description="Helical" evidence="5">
    <location>
        <begin position="152"/>
        <end position="171"/>
    </location>
</feature>
<feature type="transmembrane region" description="Helical" evidence="5">
    <location>
        <begin position="203"/>
        <end position="225"/>
    </location>
</feature>
<dbReference type="GO" id="GO:0022857">
    <property type="term" value="F:transmembrane transporter activity"/>
    <property type="evidence" value="ECO:0007669"/>
    <property type="project" value="InterPro"/>
</dbReference>
<evidence type="ECO:0000256" key="3">
    <source>
        <dbReference type="ARBA" id="ARBA00022989"/>
    </source>
</evidence>
<dbReference type="PANTHER" id="PTHR23502">
    <property type="entry name" value="MAJOR FACILITATOR SUPERFAMILY"/>
    <property type="match status" value="1"/>
</dbReference>
<keyword evidence="4 5" id="KW-0472">Membrane</keyword>
<accession>A0AAN6UXP7</accession>
<dbReference type="Gene3D" id="1.20.1250.20">
    <property type="entry name" value="MFS general substrate transporter like domains"/>
    <property type="match status" value="1"/>
</dbReference>
<feature type="transmembrane region" description="Helical" evidence="5">
    <location>
        <begin position="397"/>
        <end position="416"/>
    </location>
</feature>
<comment type="caution">
    <text evidence="7">The sequence shown here is derived from an EMBL/GenBank/DDBJ whole genome shotgun (WGS) entry which is preliminary data.</text>
</comment>
<evidence type="ECO:0000256" key="1">
    <source>
        <dbReference type="ARBA" id="ARBA00004141"/>
    </source>
</evidence>
<keyword evidence="2 5" id="KW-0812">Transmembrane</keyword>
<dbReference type="EMBL" id="MU853620">
    <property type="protein sequence ID" value="KAK4140954.1"/>
    <property type="molecule type" value="Genomic_DNA"/>
</dbReference>
<dbReference type="InterPro" id="IPR020846">
    <property type="entry name" value="MFS_dom"/>
</dbReference>
<dbReference type="SUPFAM" id="SSF103473">
    <property type="entry name" value="MFS general substrate transporter"/>
    <property type="match status" value="1"/>
</dbReference>
<feature type="transmembrane region" description="Helical" evidence="5">
    <location>
        <begin position="231"/>
        <end position="253"/>
    </location>
</feature>
<feature type="transmembrane region" description="Helical" evidence="5">
    <location>
        <begin position="455"/>
        <end position="477"/>
    </location>
</feature>
<reference evidence="7" key="2">
    <citation type="submission" date="2023-05" db="EMBL/GenBank/DDBJ databases">
        <authorList>
            <consortium name="Lawrence Berkeley National Laboratory"/>
            <person name="Steindorff A."/>
            <person name="Hensen N."/>
            <person name="Bonometti L."/>
            <person name="Westerberg I."/>
            <person name="Brannstrom I.O."/>
            <person name="Guillou S."/>
            <person name="Cros-Aarteil S."/>
            <person name="Calhoun S."/>
            <person name="Haridas S."/>
            <person name="Kuo A."/>
            <person name="Mondo S."/>
            <person name="Pangilinan J."/>
            <person name="Riley R."/>
            <person name="Labutti K."/>
            <person name="Andreopoulos B."/>
            <person name="Lipzen A."/>
            <person name="Chen C."/>
            <person name="Yanf M."/>
            <person name="Daum C."/>
            <person name="Ng V."/>
            <person name="Clum A."/>
            <person name="Ohm R."/>
            <person name="Martin F."/>
            <person name="Silar P."/>
            <person name="Natvig D."/>
            <person name="Lalanne C."/>
            <person name="Gautier V."/>
            <person name="Ament-Velasquez S.L."/>
            <person name="Kruys A."/>
            <person name="Hutchinson M.I."/>
            <person name="Powell A.J."/>
            <person name="Barry K."/>
            <person name="Miller A.N."/>
            <person name="Grigoriev I.V."/>
            <person name="Debuchy R."/>
            <person name="Gladieux P."/>
            <person name="Thoren M.H."/>
            <person name="Johannesson H."/>
        </authorList>
    </citation>
    <scope>NUCLEOTIDE SEQUENCE</scope>
    <source>
        <strain evidence="7">CBS 141.50</strain>
    </source>
</reference>
<feature type="domain" description="Major facilitator superfamily (MFS) profile" evidence="6">
    <location>
        <begin position="52"/>
        <end position="515"/>
    </location>
</feature>
<feature type="transmembrane region" description="Helical" evidence="5">
    <location>
        <begin position="422"/>
        <end position="443"/>
    </location>
</feature>
<gene>
    <name evidence="7" type="ORF">C8A04DRAFT_14476</name>
</gene>
<dbReference type="InterPro" id="IPR036259">
    <property type="entry name" value="MFS_trans_sf"/>
</dbReference>
<dbReference type="GO" id="GO:0016020">
    <property type="term" value="C:membrane"/>
    <property type="evidence" value="ECO:0007669"/>
    <property type="project" value="UniProtKB-SubCell"/>
</dbReference>
<dbReference type="PANTHER" id="PTHR23502:SF163">
    <property type="entry name" value="MAJOR FACILITATOR SUPERFAMILY (MFS) PROFILE DOMAIN-CONTAINING PROTEIN"/>
    <property type="match status" value="1"/>
</dbReference>
<evidence type="ECO:0000313" key="8">
    <source>
        <dbReference type="Proteomes" id="UP001302676"/>
    </source>
</evidence>
<dbReference type="AlphaFoldDB" id="A0AAN6UXP7"/>
<dbReference type="Proteomes" id="UP001302676">
    <property type="component" value="Unassembled WGS sequence"/>
</dbReference>
<feature type="transmembrane region" description="Helical" evidence="5">
    <location>
        <begin position="356"/>
        <end position="376"/>
    </location>
</feature>
<evidence type="ECO:0000256" key="5">
    <source>
        <dbReference type="SAM" id="Phobius"/>
    </source>
</evidence>
<dbReference type="Gene3D" id="1.20.1720.10">
    <property type="entry name" value="Multidrug resistance protein D"/>
    <property type="match status" value="1"/>
</dbReference>
<comment type="subcellular location">
    <subcellularLocation>
        <location evidence="1">Membrane</location>
        <topology evidence="1">Multi-pass membrane protein</topology>
    </subcellularLocation>
</comment>
<dbReference type="Pfam" id="PF07690">
    <property type="entry name" value="MFS_1"/>
    <property type="match status" value="1"/>
</dbReference>
<evidence type="ECO:0000256" key="4">
    <source>
        <dbReference type="ARBA" id="ARBA00023136"/>
    </source>
</evidence>
<feature type="transmembrane region" description="Helical" evidence="5">
    <location>
        <begin position="489"/>
        <end position="510"/>
    </location>
</feature>
<feature type="transmembrane region" description="Helical" evidence="5">
    <location>
        <begin position="311"/>
        <end position="336"/>
    </location>
</feature>
<keyword evidence="3 5" id="KW-1133">Transmembrane helix</keyword>
<evidence type="ECO:0000256" key="2">
    <source>
        <dbReference type="ARBA" id="ARBA00022692"/>
    </source>
</evidence>
<reference evidence="7" key="1">
    <citation type="journal article" date="2023" name="Mol. Phylogenet. Evol.">
        <title>Genome-scale phylogeny and comparative genomics of the fungal order Sordariales.</title>
        <authorList>
            <person name="Hensen N."/>
            <person name="Bonometti L."/>
            <person name="Westerberg I."/>
            <person name="Brannstrom I.O."/>
            <person name="Guillou S."/>
            <person name="Cros-Aarteil S."/>
            <person name="Calhoun S."/>
            <person name="Haridas S."/>
            <person name="Kuo A."/>
            <person name="Mondo S."/>
            <person name="Pangilinan J."/>
            <person name="Riley R."/>
            <person name="LaButti K."/>
            <person name="Andreopoulos B."/>
            <person name="Lipzen A."/>
            <person name="Chen C."/>
            <person name="Yan M."/>
            <person name="Daum C."/>
            <person name="Ng V."/>
            <person name="Clum A."/>
            <person name="Steindorff A."/>
            <person name="Ohm R.A."/>
            <person name="Martin F."/>
            <person name="Silar P."/>
            <person name="Natvig D.O."/>
            <person name="Lalanne C."/>
            <person name="Gautier V."/>
            <person name="Ament-Velasquez S.L."/>
            <person name="Kruys A."/>
            <person name="Hutchinson M.I."/>
            <person name="Powell A.J."/>
            <person name="Barry K."/>
            <person name="Miller A.N."/>
            <person name="Grigoriev I.V."/>
            <person name="Debuchy R."/>
            <person name="Gladieux P."/>
            <person name="Hiltunen Thoren M."/>
            <person name="Johannesson H."/>
        </authorList>
    </citation>
    <scope>NUCLEOTIDE SEQUENCE</scope>
    <source>
        <strain evidence="7">CBS 141.50</strain>
    </source>
</reference>
<feature type="transmembrane region" description="Helical" evidence="5">
    <location>
        <begin position="177"/>
        <end position="196"/>
    </location>
</feature>
<feature type="transmembrane region" description="Helical" evidence="5">
    <location>
        <begin position="51"/>
        <end position="71"/>
    </location>
</feature>
<organism evidence="7 8">
    <name type="scientific">Dichotomopilus funicola</name>
    <dbReference type="NCBI Taxonomy" id="1934379"/>
    <lineage>
        <taxon>Eukaryota</taxon>
        <taxon>Fungi</taxon>
        <taxon>Dikarya</taxon>
        <taxon>Ascomycota</taxon>
        <taxon>Pezizomycotina</taxon>
        <taxon>Sordariomycetes</taxon>
        <taxon>Sordariomycetidae</taxon>
        <taxon>Sordariales</taxon>
        <taxon>Chaetomiaceae</taxon>
        <taxon>Dichotomopilus</taxon>
    </lineage>
</organism>
<dbReference type="PROSITE" id="PS50850">
    <property type="entry name" value="MFS"/>
    <property type="match status" value="1"/>
</dbReference>
<name>A0AAN6UXP7_9PEZI</name>
<evidence type="ECO:0000313" key="7">
    <source>
        <dbReference type="EMBL" id="KAK4140954.1"/>
    </source>
</evidence>
<dbReference type="RefSeq" id="XP_062634325.1">
    <property type="nucleotide sequence ID" value="XM_062778110.1"/>
</dbReference>
<sequence length="525" mass="55261">MTPVTAETESERCQLLEHETESYHRDGRTSNGFELGDPRNPLNWSPSMKRGIVMCLTAAAFMVTFTCMSVVPIANTIVIDLATTNPLPIPAAPNTTTTRTTTLTTNPLTPLTTPSTVLPITIWEFGEALGPLLIAPFSELFGRAPVFHTANALFFLSTILSACSPSMPLFIASRALTGLSVASNVLGPAIVGDVFVPEQRGGALSIVGVAPLLGGTAGPVVGGLLAELMGWRAVLGACVGLAGVVGVGFVVWLRETYAPVILQQKKKSVGEAMGKGGGLESGKGGKGGYGAVSVSHPGSLFWASIVRPASVLCSSGVMVGLSLFSSAVYAHFYILATTLPTILSDRYGLSPSATGSAFLFNGIGSYIAILVCRTWLDKIYVKLRDANNGVGLPEFRLPIAIFAAFLMPAALLLYGWSAEYTLPLPFILVSIIGIRMSMTMINVPVMVYVVDACGIYSASAFTGITVIRSLAGAFLPLGTAGLIHHLGFGWGYTALSMMNLVLAVVPVLLLKYGSKWRKSSPYTQA</sequence>